<reference evidence="1 2" key="1">
    <citation type="journal article" date="2022" name="New Phytol.">
        <title>Ecological generalism drives hyperdiversity of secondary metabolite gene clusters in xylarialean endophytes.</title>
        <authorList>
            <person name="Franco M.E.E."/>
            <person name="Wisecaver J.H."/>
            <person name="Arnold A.E."/>
            <person name="Ju Y.M."/>
            <person name="Slot J.C."/>
            <person name="Ahrendt S."/>
            <person name="Moore L.P."/>
            <person name="Eastman K.E."/>
            <person name="Scott K."/>
            <person name="Konkel Z."/>
            <person name="Mondo S.J."/>
            <person name="Kuo A."/>
            <person name="Hayes R.D."/>
            <person name="Haridas S."/>
            <person name="Andreopoulos B."/>
            <person name="Riley R."/>
            <person name="LaButti K."/>
            <person name="Pangilinan J."/>
            <person name="Lipzen A."/>
            <person name="Amirebrahimi M."/>
            <person name="Yan J."/>
            <person name="Adam C."/>
            <person name="Keymanesh K."/>
            <person name="Ng V."/>
            <person name="Louie K."/>
            <person name="Northen T."/>
            <person name="Drula E."/>
            <person name="Henrissat B."/>
            <person name="Hsieh H.M."/>
            <person name="Youens-Clark K."/>
            <person name="Lutzoni F."/>
            <person name="Miadlikowska J."/>
            <person name="Eastwood D.C."/>
            <person name="Hamelin R.C."/>
            <person name="Grigoriev I.V."/>
            <person name="U'Ren J.M."/>
        </authorList>
    </citation>
    <scope>NUCLEOTIDE SEQUENCE [LARGE SCALE GENOMIC DNA]</scope>
    <source>
        <strain evidence="1 2">CBS 119005</strain>
    </source>
</reference>
<sequence>MAPIQARADSGGGGSGHSVTWGINGLVVVLAVVSVILRFYTRIFTRAGLQADDWLILGALVTALATVMLVLWGNTADPDGLRMSENTDPNYPYTPQDRLYLKLSFSCSVMYFTVCGATKLGILLMYHRIFAISTAFRYQLFISSALVIAWWVGCTIAALRKCQSLEIGLASTLNDPRYCFDFNVFWLASGIAEILLDVLILTLPVAVVVRMRYSLRRKLMVSGIFLLGAFIIVTGIVKVILAYTPGKRSLSYANAELWAALHSSMAIVCASLPIFRPLVRRVGNSSFVIKCSSLLSRRRRRLSSSKSDDKSPESEKEDGSRSLVLSFIASEMVQNLLKKPDAVHVGEQRTSDRQALGKIREEDEREKVPQLPRIDTVGDIELAFDGESASFPRDDENRDFNHNSQRSW</sequence>
<comment type="caution">
    <text evidence="1">The sequence shown here is derived from an EMBL/GenBank/DDBJ whole genome shotgun (WGS) entry which is preliminary data.</text>
</comment>
<proteinExistence type="predicted"/>
<evidence type="ECO:0000313" key="1">
    <source>
        <dbReference type="EMBL" id="KAI4863291.1"/>
    </source>
</evidence>
<dbReference type="EMBL" id="MU393507">
    <property type="protein sequence ID" value="KAI4863291.1"/>
    <property type="molecule type" value="Genomic_DNA"/>
</dbReference>
<evidence type="ECO:0000313" key="2">
    <source>
        <dbReference type="Proteomes" id="UP001497700"/>
    </source>
</evidence>
<name>A0ACB9YW44_9PEZI</name>
<keyword evidence="2" id="KW-1185">Reference proteome</keyword>
<organism evidence="1 2">
    <name type="scientific">Hypoxylon rubiginosum</name>
    <dbReference type="NCBI Taxonomy" id="110542"/>
    <lineage>
        <taxon>Eukaryota</taxon>
        <taxon>Fungi</taxon>
        <taxon>Dikarya</taxon>
        <taxon>Ascomycota</taxon>
        <taxon>Pezizomycotina</taxon>
        <taxon>Sordariomycetes</taxon>
        <taxon>Xylariomycetidae</taxon>
        <taxon>Xylariales</taxon>
        <taxon>Hypoxylaceae</taxon>
        <taxon>Hypoxylon</taxon>
    </lineage>
</organism>
<protein>
    <submittedName>
        <fullName evidence="1">Uncharacterized protein</fullName>
    </submittedName>
</protein>
<accession>A0ACB9YW44</accession>
<gene>
    <name evidence="1" type="ORF">F4820DRAFT_378739</name>
</gene>
<dbReference type="Proteomes" id="UP001497700">
    <property type="component" value="Unassembled WGS sequence"/>
</dbReference>